<feature type="signal peptide" evidence="1">
    <location>
        <begin position="1"/>
        <end position="24"/>
    </location>
</feature>
<organism evidence="2 3">
    <name type="scientific">Paraburkholderia denitrificans</name>
    <dbReference type="NCBI Taxonomy" id="694025"/>
    <lineage>
        <taxon>Bacteria</taxon>
        <taxon>Pseudomonadati</taxon>
        <taxon>Pseudomonadota</taxon>
        <taxon>Betaproteobacteria</taxon>
        <taxon>Burkholderiales</taxon>
        <taxon>Burkholderiaceae</taxon>
        <taxon>Paraburkholderia</taxon>
    </lineage>
</organism>
<dbReference type="RefSeq" id="WP_377710352.1">
    <property type="nucleotide sequence ID" value="NZ_JBHSMP010000009.1"/>
</dbReference>
<keyword evidence="1" id="KW-0732">Signal</keyword>
<comment type="caution">
    <text evidence="2">The sequence shown here is derived from an EMBL/GenBank/DDBJ whole genome shotgun (WGS) entry which is preliminary data.</text>
</comment>
<dbReference type="PROSITE" id="PS51257">
    <property type="entry name" value="PROKAR_LIPOPROTEIN"/>
    <property type="match status" value="1"/>
</dbReference>
<protein>
    <submittedName>
        <fullName evidence="2">Peptidase C39</fullName>
    </submittedName>
</protein>
<dbReference type="Proteomes" id="UP001596103">
    <property type="component" value="Unassembled WGS sequence"/>
</dbReference>
<dbReference type="EMBL" id="JBHSMP010000009">
    <property type="protein sequence ID" value="MFC5428531.1"/>
    <property type="molecule type" value="Genomic_DNA"/>
</dbReference>
<feature type="chain" id="PRO_5045967434" evidence="1">
    <location>
        <begin position="25"/>
        <end position="282"/>
    </location>
</feature>
<evidence type="ECO:0000313" key="2">
    <source>
        <dbReference type="EMBL" id="MFC5428531.1"/>
    </source>
</evidence>
<keyword evidence="3" id="KW-1185">Reference proteome</keyword>
<proteinExistence type="predicted"/>
<sequence length="282" mass="28346">MKRSLSPRGVTAALLALACGHASAGSTDAPTPPAFLSPGSVAQHGIQCESVGDDVLASQTGKYAGSDMISGFVLSVLTQWRLPNGATAIAQGALTVARDFTNQLTAQIQTEAGVADTRRGTNMHNSGADPAAVATGGQNVAVNGVSQITQVAGNSNIGTNSAIVEYSNSAVNSVSNIAPQPGVPAAGNQPAAFATNANGSIQAAISFANNSVNVTVRTPAGIATQNIVPGSTQQASAIAQLLQIAGNNQQVANQLSLALQTQQMGGAMIRQTGVLQALRNLH</sequence>
<name>A0ABW0J681_9BURK</name>
<reference evidence="3" key="1">
    <citation type="journal article" date="2019" name="Int. J. Syst. Evol. Microbiol.">
        <title>The Global Catalogue of Microorganisms (GCM) 10K type strain sequencing project: providing services to taxonomists for standard genome sequencing and annotation.</title>
        <authorList>
            <consortium name="The Broad Institute Genomics Platform"/>
            <consortium name="The Broad Institute Genome Sequencing Center for Infectious Disease"/>
            <person name="Wu L."/>
            <person name="Ma J."/>
        </authorList>
    </citation>
    <scope>NUCLEOTIDE SEQUENCE [LARGE SCALE GENOMIC DNA]</scope>
    <source>
        <strain evidence="3">CCUG 56042</strain>
    </source>
</reference>
<accession>A0ABW0J681</accession>
<evidence type="ECO:0000313" key="3">
    <source>
        <dbReference type="Proteomes" id="UP001596103"/>
    </source>
</evidence>
<gene>
    <name evidence="2" type="ORF">ACFPTO_06895</name>
</gene>
<evidence type="ECO:0000256" key="1">
    <source>
        <dbReference type="SAM" id="SignalP"/>
    </source>
</evidence>